<dbReference type="InterPro" id="IPR003593">
    <property type="entry name" value="AAA+_ATPase"/>
</dbReference>
<keyword evidence="4 10" id="KW-0812">Transmembrane</keyword>
<dbReference type="PROSITE" id="PS50893">
    <property type="entry name" value="ABC_TRANSPORTER_2"/>
    <property type="match status" value="1"/>
</dbReference>
<keyword evidence="8 10" id="KW-0472">Membrane</keyword>
<evidence type="ECO:0000256" key="8">
    <source>
        <dbReference type="ARBA" id="ARBA00023136"/>
    </source>
</evidence>
<evidence type="ECO:0000256" key="6">
    <source>
        <dbReference type="ARBA" id="ARBA00022840"/>
    </source>
</evidence>
<evidence type="ECO:0000313" key="13">
    <source>
        <dbReference type="Proteomes" id="UP000606193"/>
    </source>
</evidence>
<feature type="transmembrane region" description="Helical" evidence="10">
    <location>
        <begin position="755"/>
        <end position="774"/>
    </location>
</feature>
<keyword evidence="7 10" id="KW-1133">Transmembrane helix</keyword>
<comment type="similarity">
    <text evidence="9">Belongs to the ABC transporter superfamily. Macrolide exporter (TC 3.A.1.122) family.</text>
</comment>
<dbReference type="PANTHER" id="PTHR42798:SF6">
    <property type="entry name" value="CELL DIVISION ATP-BINDING PROTEIN FTSE"/>
    <property type="match status" value="1"/>
</dbReference>
<dbReference type="Pfam" id="PF02687">
    <property type="entry name" value="FtsX"/>
    <property type="match status" value="1"/>
</dbReference>
<feature type="transmembrane region" description="Helical" evidence="10">
    <location>
        <begin position="361"/>
        <end position="382"/>
    </location>
</feature>
<dbReference type="InterPro" id="IPR003439">
    <property type="entry name" value="ABC_transporter-like_ATP-bd"/>
</dbReference>
<comment type="caution">
    <text evidence="12">The sequence shown here is derived from an EMBL/GenBank/DDBJ whole genome shotgun (WGS) entry which is preliminary data.</text>
</comment>
<keyword evidence="3" id="KW-1003">Cell membrane</keyword>
<feature type="domain" description="ABC transporter" evidence="11">
    <location>
        <begin position="2"/>
        <end position="241"/>
    </location>
</feature>
<evidence type="ECO:0000256" key="10">
    <source>
        <dbReference type="SAM" id="Phobius"/>
    </source>
</evidence>
<dbReference type="Pfam" id="PF00005">
    <property type="entry name" value="ABC_tran"/>
    <property type="match status" value="1"/>
</dbReference>
<keyword evidence="2" id="KW-0813">Transport</keyword>
<dbReference type="SMART" id="SM00382">
    <property type="entry name" value="AAA"/>
    <property type="match status" value="1"/>
</dbReference>
<dbReference type="PANTHER" id="PTHR42798">
    <property type="entry name" value="LIPOPROTEIN-RELEASING SYSTEM ATP-BINDING PROTEIN LOLD"/>
    <property type="match status" value="1"/>
</dbReference>
<dbReference type="InterPro" id="IPR017911">
    <property type="entry name" value="MacB-like_ATP-bd"/>
</dbReference>
<feature type="transmembrane region" description="Helical" evidence="10">
    <location>
        <begin position="700"/>
        <end position="720"/>
    </location>
</feature>
<name>A0ABR7N3D6_9FIRM</name>
<sequence length="823" mass="93365">MIKIEKLDKYFNKGKSNENHVLKEVSLELGDRGLVCILGESGSGKTTLLNTIGGLDTFKSGTVKVDDVVLRKYEQNKIERLRNQKFGYIFQNYYLLQDYTVAYNVKLALNVFDLTEEQKDERVDYVLEALGMSRYKKKRISQLSGGQQQRVSIARALVKSPEIILADEPTGNLDEENTLKTMSILKSISKECLVILVSHEKAIAKFFADRIIEIKDGEIKRDYANDPSGGYQKIDDSDIYLKDMERQRVEEDFIDLSLYREKFHRDDPEGQPDGKLHINLAWKDGKLYIQTEDNVELVLTGEESGCVMRDASRPKLDQSQMEEISYHLPKLKAGRSMGLPVGQIWKLACENIRMLGKKHRFIVGILLATSVLLVLALADFMMQHDINKQEVVTQDSHYVTVQLEPANGDDSEVSKAVEKYCQETLTSDIKYNALQQGTLNLSYDGFRQLKQVNAKIDNFSAVDYSELKEEDLVCGRLPKNRKELVIDKWLLSTFQKSGSVVASLYNKEESLLGLKVITTISNLELEIVGVSDTGEPSVYVSPYVAFGMNYGDKKIMSDEELRQTYPEEYGDVKLKGNQILVDENQYQDYEHQKRWQSGEMITGQAEQKLGLDTCKIVGKCPLDSGAEYVIPKDKCEEIRMAYVVNAKQFQVYTDDVEGTIACFEKKGKDYKDYFKVRAQSNAQLQIEEYQKEQKESGLNAGYIVTIAVAVLSLIMIYFTIKSNAMARSEELTVYRLIGISPGSILKAYMLEMVMMTAYTCIPAILITSGVIKFITSIPSLEIYLLFPWWMAALLILAMFTVNIIVSILPVRKILHTPPAQLVQ</sequence>
<gene>
    <name evidence="12" type="ORF">H8704_10905</name>
</gene>
<keyword evidence="6 12" id="KW-0067">ATP-binding</keyword>
<proteinExistence type="inferred from homology"/>
<dbReference type="Gene3D" id="3.40.50.300">
    <property type="entry name" value="P-loop containing nucleotide triphosphate hydrolases"/>
    <property type="match status" value="1"/>
</dbReference>
<evidence type="ECO:0000256" key="5">
    <source>
        <dbReference type="ARBA" id="ARBA00022741"/>
    </source>
</evidence>
<dbReference type="InterPro" id="IPR027417">
    <property type="entry name" value="P-loop_NTPase"/>
</dbReference>
<keyword evidence="13" id="KW-1185">Reference proteome</keyword>
<dbReference type="GO" id="GO:0005524">
    <property type="term" value="F:ATP binding"/>
    <property type="evidence" value="ECO:0007669"/>
    <property type="project" value="UniProtKB-KW"/>
</dbReference>
<dbReference type="RefSeq" id="WP_249298290.1">
    <property type="nucleotide sequence ID" value="NZ_JACRSX010000016.1"/>
</dbReference>
<evidence type="ECO:0000313" key="12">
    <source>
        <dbReference type="EMBL" id="MBC8563130.1"/>
    </source>
</evidence>
<dbReference type="EMBL" id="JACRSX010000016">
    <property type="protein sequence ID" value="MBC8563130.1"/>
    <property type="molecule type" value="Genomic_DNA"/>
</dbReference>
<dbReference type="InterPro" id="IPR017871">
    <property type="entry name" value="ABC_transporter-like_CS"/>
</dbReference>
<accession>A0ABR7N3D6</accession>
<reference evidence="12 13" key="1">
    <citation type="submission" date="2020-08" db="EMBL/GenBank/DDBJ databases">
        <title>Genome public.</title>
        <authorList>
            <person name="Liu C."/>
            <person name="Sun Q."/>
        </authorList>
    </citation>
    <scope>NUCLEOTIDE SEQUENCE [LARGE SCALE GENOMIC DNA]</scope>
    <source>
        <strain evidence="12 13">NSJ-37</strain>
    </source>
</reference>
<comment type="subcellular location">
    <subcellularLocation>
        <location evidence="1">Cell inner membrane</location>
        <topology evidence="1">Multi-pass membrane protein</topology>
    </subcellularLocation>
</comment>
<dbReference type="InterPro" id="IPR003838">
    <property type="entry name" value="ABC3_permease_C"/>
</dbReference>
<protein>
    <submittedName>
        <fullName evidence="12">ATP-binding cassette domain-containing protein</fullName>
    </submittedName>
</protein>
<dbReference type="Proteomes" id="UP000606193">
    <property type="component" value="Unassembled WGS sequence"/>
</dbReference>
<dbReference type="SUPFAM" id="SSF52540">
    <property type="entry name" value="P-loop containing nucleoside triphosphate hydrolases"/>
    <property type="match status" value="1"/>
</dbReference>
<evidence type="ECO:0000256" key="3">
    <source>
        <dbReference type="ARBA" id="ARBA00022475"/>
    </source>
</evidence>
<organism evidence="12 13">
    <name type="scientific">Jutongia huaianensis</name>
    <dbReference type="NCBI Taxonomy" id="2763668"/>
    <lineage>
        <taxon>Bacteria</taxon>
        <taxon>Bacillati</taxon>
        <taxon>Bacillota</taxon>
        <taxon>Clostridia</taxon>
        <taxon>Lachnospirales</taxon>
        <taxon>Lachnospiraceae</taxon>
        <taxon>Jutongia</taxon>
    </lineage>
</organism>
<dbReference type="PROSITE" id="PS00211">
    <property type="entry name" value="ABC_TRANSPORTER_1"/>
    <property type="match status" value="1"/>
</dbReference>
<keyword evidence="5" id="KW-0547">Nucleotide-binding</keyword>
<evidence type="ECO:0000259" key="11">
    <source>
        <dbReference type="PROSITE" id="PS50893"/>
    </source>
</evidence>
<feature type="transmembrane region" description="Helical" evidence="10">
    <location>
        <begin position="786"/>
        <end position="808"/>
    </location>
</feature>
<evidence type="ECO:0000256" key="1">
    <source>
        <dbReference type="ARBA" id="ARBA00004429"/>
    </source>
</evidence>
<dbReference type="CDD" id="cd03255">
    <property type="entry name" value="ABC_MJ0796_LolCDE_FtsE"/>
    <property type="match status" value="1"/>
</dbReference>
<evidence type="ECO:0000256" key="7">
    <source>
        <dbReference type="ARBA" id="ARBA00022989"/>
    </source>
</evidence>
<evidence type="ECO:0000256" key="2">
    <source>
        <dbReference type="ARBA" id="ARBA00022448"/>
    </source>
</evidence>
<evidence type="ECO:0000256" key="9">
    <source>
        <dbReference type="ARBA" id="ARBA00038388"/>
    </source>
</evidence>
<evidence type="ECO:0000256" key="4">
    <source>
        <dbReference type="ARBA" id="ARBA00022692"/>
    </source>
</evidence>